<protein>
    <submittedName>
        <fullName evidence="8">Anti-sigma F factor</fullName>
        <ecNumber evidence="8">2.7.11.1</ecNumber>
    </submittedName>
</protein>
<evidence type="ECO:0000313" key="9">
    <source>
        <dbReference type="Proteomes" id="UP000282930"/>
    </source>
</evidence>
<dbReference type="PANTHER" id="PTHR35526">
    <property type="entry name" value="ANTI-SIGMA-F FACTOR RSBW-RELATED"/>
    <property type="match status" value="1"/>
</dbReference>
<keyword evidence="4" id="KW-0418">Kinase</keyword>
<dbReference type="PANTHER" id="PTHR35526:SF3">
    <property type="entry name" value="ANTI-SIGMA-F FACTOR RSBW"/>
    <property type="match status" value="1"/>
</dbReference>
<dbReference type="NCBIfam" id="TIGR01925">
    <property type="entry name" value="spIIAB"/>
    <property type="match status" value="1"/>
</dbReference>
<accession>A0A3T0D6A6</accession>
<evidence type="ECO:0000256" key="2">
    <source>
        <dbReference type="ARBA" id="ARBA00022679"/>
    </source>
</evidence>
<dbReference type="Proteomes" id="UP000282930">
    <property type="component" value="Chromosome"/>
</dbReference>
<dbReference type="InterPro" id="IPR010194">
    <property type="entry name" value="Anti-sigma_F"/>
</dbReference>
<dbReference type="SUPFAM" id="SSF55874">
    <property type="entry name" value="ATPase domain of HSP90 chaperone/DNA topoisomerase II/histidine kinase"/>
    <property type="match status" value="1"/>
</dbReference>
<dbReference type="InterPro" id="IPR050267">
    <property type="entry name" value="Anti-sigma-factor_SerPK"/>
</dbReference>
<dbReference type="GO" id="GO:0005524">
    <property type="term" value="F:ATP binding"/>
    <property type="evidence" value="ECO:0007669"/>
    <property type="project" value="UniProtKB-KW"/>
</dbReference>
<sequence>MRILNYMELKIPSKSQNEAFARVAVAAFVAQLDPTLDEVTEIKTAVSEAVTNSIIHAYEDKIGEIIIKGKIYENFVVEIEVIDFGKGIEDVELARQPLFTTKPDEERSGMGFTVMETFMDKVEVTSEVGRGTCVRMFKAIKKRKSEGVEIEQSFPGGIDK</sequence>
<keyword evidence="9" id="KW-1185">Reference proteome</keyword>
<keyword evidence="1" id="KW-0723">Serine/threonine-protein kinase</keyword>
<dbReference type="SMART" id="SM00387">
    <property type="entry name" value="HATPase_c"/>
    <property type="match status" value="1"/>
</dbReference>
<evidence type="ECO:0000256" key="6">
    <source>
        <dbReference type="ARBA" id="ARBA00022969"/>
    </source>
</evidence>
<evidence type="ECO:0000256" key="4">
    <source>
        <dbReference type="ARBA" id="ARBA00022777"/>
    </source>
</evidence>
<evidence type="ECO:0000313" key="8">
    <source>
        <dbReference type="EMBL" id="AZT90599.1"/>
    </source>
</evidence>
<feature type="domain" description="Histidine kinase/HSP90-like ATPase" evidence="7">
    <location>
        <begin position="37"/>
        <end position="142"/>
    </location>
</feature>
<dbReference type="GO" id="GO:0004674">
    <property type="term" value="F:protein serine/threonine kinase activity"/>
    <property type="evidence" value="ECO:0007669"/>
    <property type="project" value="UniProtKB-KW"/>
</dbReference>
<evidence type="ECO:0000256" key="5">
    <source>
        <dbReference type="ARBA" id="ARBA00022840"/>
    </source>
</evidence>
<keyword evidence="6" id="KW-0749">Sporulation</keyword>
<dbReference type="GO" id="GO:0016989">
    <property type="term" value="F:sigma factor antagonist activity"/>
    <property type="evidence" value="ECO:0007669"/>
    <property type="project" value="InterPro"/>
</dbReference>
<organism evidence="8 9">
    <name type="scientific">Caldicellulosiruptor changbaiensis</name>
    <dbReference type="NCBI Taxonomy" id="1222016"/>
    <lineage>
        <taxon>Bacteria</taxon>
        <taxon>Bacillati</taxon>
        <taxon>Bacillota</taxon>
        <taxon>Bacillota incertae sedis</taxon>
        <taxon>Caldicellulosiruptorales</taxon>
        <taxon>Caldicellulosiruptoraceae</taxon>
        <taxon>Caldicellulosiruptor</taxon>
    </lineage>
</organism>
<dbReference type="EC" id="2.7.11.1" evidence="8"/>
<proteinExistence type="inferred from homology"/>
<name>A0A3T0D6A6_9FIRM</name>
<gene>
    <name evidence="8" type="ORF">ELD05_08045</name>
</gene>
<dbReference type="GO" id="GO:0042174">
    <property type="term" value="P:negative regulation of sporulation resulting in formation of a cellular spore"/>
    <property type="evidence" value="ECO:0007669"/>
    <property type="project" value="InterPro"/>
</dbReference>
<evidence type="ECO:0000259" key="7">
    <source>
        <dbReference type="SMART" id="SM00387"/>
    </source>
</evidence>
<dbReference type="AlphaFoldDB" id="A0A3T0D6A6"/>
<dbReference type="InterPro" id="IPR036890">
    <property type="entry name" value="HATPase_C_sf"/>
</dbReference>
<evidence type="ECO:0000256" key="3">
    <source>
        <dbReference type="ARBA" id="ARBA00022741"/>
    </source>
</evidence>
<dbReference type="RefSeq" id="WP_039764895.1">
    <property type="nucleotide sequence ID" value="NZ_CP034791.1"/>
</dbReference>
<dbReference type="GO" id="GO:0030435">
    <property type="term" value="P:sporulation resulting in formation of a cellular spore"/>
    <property type="evidence" value="ECO:0007669"/>
    <property type="project" value="UniProtKB-KW"/>
</dbReference>
<dbReference type="EMBL" id="CP034791">
    <property type="protein sequence ID" value="AZT90599.1"/>
    <property type="molecule type" value="Genomic_DNA"/>
</dbReference>
<evidence type="ECO:0000256" key="1">
    <source>
        <dbReference type="ARBA" id="ARBA00022527"/>
    </source>
</evidence>
<keyword evidence="2 8" id="KW-0808">Transferase</keyword>
<dbReference type="Gene3D" id="3.30.565.10">
    <property type="entry name" value="Histidine kinase-like ATPase, C-terminal domain"/>
    <property type="match status" value="1"/>
</dbReference>
<keyword evidence="3" id="KW-0547">Nucleotide-binding</keyword>
<dbReference type="HAMAP" id="MF_00637">
    <property type="entry name" value="Anti_sigma_F"/>
    <property type="match status" value="1"/>
</dbReference>
<keyword evidence="5" id="KW-0067">ATP-binding</keyword>
<dbReference type="InterPro" id="IPR003594">
    <property type="entry name" value="HATPase_dom"/>
</dbReference>
<dbReference type="KEGG" id="ccha:ELD05_08045"/>
<reference evidence="8 9" key="1">
    <citation type="submission" date="2018-12" db="EMBL/GenBank/DDBJ databases">
        <title>Genome sequence from the cellulolytic species, Caldicellulosiruptor changbaiensis.</title>
        <authorList>
            <person name="Blumer-Schuette S.E."/>
            <person name="Mendoza C."/>
        </authorList>
    </citation>
    <scope>NUCLEOTIDE SEQUENCE [LARGE SCALE GENOMIC DNA]</scope>
    <source>
        <strain evidence="8 9">CBS-Z</strain>
    </source>
</reference>
<dbReference type="Pfam" id="PF13581">
    <property type="entry name" value="HATPase_c_2"/>
    <property type="match status" value="1"/>
</dbReference>